<dbReference type="EMBL" id="CM002910">
    <property type="protein sequence ID" value="KMY89899.1"/>
    <property type="molecule type" value="Genomic_DNA"/>
</dbReference>
<feature type="coiled-coil region" evidence="1">
    <location>
        <begin position="141"/>
        <end position="168"/>
    </location>
</feature>
<evidence type="ECO:0000313" key="5">
    <source>
        <dbReference type="EMBL" id="KMY89899.1"/>
    </source>
</evidence>
<evidence type="ECO:0000256" key="3">
    <source>
        <dbReference type="SAM" id="SignalP"/>
    </source>
</evidence>
<dbReference type="STRING" id="7240.B4Q3S2"/>
<protein>
    <submittedName>
        <fullName evidence="4">GD23830</fullName>
    </submittedName>
</protein>
<evidence type="ECO:0000256" key="1">
    <source>
        <dbReference type="SAM" id="Coils"/>
    </source>
</evidence>
<dbReference type="KEGG" id="dsi:Dsimw501_GD23830"/>
<reference evidence="4" key="2">
    <citation type="submission" date="2008-06" db="EMBL/GenBank/DDBJ databases">
        <authorList>
            <consortium name="FlyBase"/>
        </authorList>
    </citation>
    <scope>NUCLEOTIDE SEQUENCE</scope>
    <source>
        <strain evidence="4">Mixed</strain>
        <strain evidence="5">W501</strain>
    </source>
</reference>
<dbReference type="OrthoDB" id="7863619at2759"/>
<feature type="chain" id="PRO_5014299217" evidence="3">
    <location>
        <begin position="19"/>
        <end position="182"/>
    </location>
</feature>
<evidence type="ECO:0000256" key="2">
    <source>
        <dbReference type="SAM" id="MobiDB-lite"/>
    </source>
</evidence>
<dbReference type="EMBL" id="CM000361">
    <property type="protein sequence ID" value="EDX04797.1"/>
    <property type="molecule type" value="Genomic_DNA"/>
</dbReference>
<reference evidence="4 6" key="1">
    <citation type="journal article" date="2007" name="Nature">
        <title>Evolution of genes and genomes on the Drosophila phylogeny.</title>
        <authorList>
            <consortium name="Drosophila 12 Genomes Consortium"/>
            <person name="Clark A.G."/>
            <person name="Eisen M.B."/>
            <person name="Smith D.R."/>
            <person name="Bergman C.M."/>
            <person name="Oliver B."/>
            <person name="Markow T.A."/>
            <person name="Kaufman T.C."/>
            <person name="Kellis M."/>
            <person name="Gelbart W."/>
            <person name="Iyer V.N."/>
            <person name="Pollard D.A."/>
            <person name="Sackton T.B."/>
            <person name="Larracuente A.M."/>
            <person name="Singh N.D."/>
            <person name="Abad J.P."/>
            <person name="Abt D.N."/>
            <person name="Adryan B."/>
            <person name="Aguade M."/>
            <person name="Akashi H."/>
            <person name="Anderson W.W."/>
            <person name="Aquadro C.F."/>
            <person name="Ardell D.H."/>
            <person name="Arguello R."/>
            <person name="Artieri C.G."/>
            <person name="Barbash D.A."/>
            <person name="Barker D."/>
            <person name="Barsanti P."/>
            <person name="Batterham P."/>
            <person name="Batzoglou S."/>
            <person name="Begun D."/>
            <person name="Bhutkar A."/>
            <person name="Blanco E."/>
            <person name="Bosak S.A."/>
            <person name="Bradley R.K."/>
            <person name="Brand A.D."/>
            <person name="Brent M.R."/>
            <person name="Brooks A.N."/>
            <person name="Brown R.H."/>
            <person name="Butlin R.K."/>
            <person name="Caggese C."/>
            <person name="Calvi B.R."/>
            <person name="Bernardo de Carvalho A."/>
            <person name="Caspi A."/>
            <person name="Castrezana S."/>
            <person name="Celniker S.E."/>
            <person name="Chang J.L."/>
            <person name="Chapple C."/>
            <person name="Chatterji S."/>
            <person name="Chinwalla A."/>
            <person name="Civetta A."/>
            <person name="Clifton S.W."/>
            <person name="Comeron J.M."/>
            <person name="Costello J.C."/>
            <person name="Coyne J.A."/>
            <person name="Daub J."/>
            <person name="David R.G."/>
            <person name="Delcher A.L."/>
            <person name="Delehaunty K."/>
            <person name="Do C.B."/>
            <person name="Ebling H."/>
            <person name="Edwards K."/>
            <person name="Eickbush T."/>
            <person name="Evans J.D."/>
            <person name="Filipski A."/>
            <person name="Findeiss S."/>
            <person name="Freyhult E."/>
            <person name="Fulton L."/>
            <person name="Fulton R."/>
            <person name="Garcia A.C."/>
            <person name="Gardiner A."/>
            <person name="Garfield D.A."/>
            <person name="Garvin B.E."/>
            <person name="Gibson G."/>
            <person name="Gilbert D."/>
            <person name="Gnerre S."/>
            <person name="Godfrey J."/>
            <person name="Good R."/>
            <person name="Gotea V."/>
            <person name="Gravely B."/>
            <person name="Greenberg A.J."/>
            <person name="Griffiths-Jones S."/>
            <person name="Gross S."/>
            <person name="Guigo R."/>
            <person name="Gustafson E.A."/>
            <person name="Haerty W."/>
            <person name="Hahn M.W."/>
            <person name="Halligan D.L."/>
            <person name="Halpern A.L."/>
            <person name="Halter G.M."/>
            <person name="Han M.V."/>
            <person name="Heger A."/>
            <person name="Hillier L."/>
            <person name="Hinrichs A.S."/>
            <person name="Holmes I."/>
            <person name="Hoskins R.A."/>
            <person name="Hubisz M.J."/>
            <person name="Hultmark D."/>
            <person name="Huntley M.A."/>
            <person name="Jaffe D.B."/>
            <person name="Jagadeeshan S."/>
            <person name="Jeck W.R."/>
            <person name="Johnson J."/>
            <person name="Jones C.D."/>
            <person name="Jordan W.C."/>
            <person name="Karpen G.H."/>
            <person name="Kataoka E."/>
            <person name="Keightley P.D."/>
            <person name="Kheradpour P."/>
            <person name="Kirkness E.F."/>
            <person name="Koerich L.B."/>
            <person name="Kristiansen K."/>
            <person name="Kudrna D."/>
            <person name="Kulathinal R.J."/>
            <person name="Kumar S."/>
            <person name="Kwok R."/>
            <person name="Lander E."/>
            <person name="Langley C.H."/>
            <person name="Lapoint R."/>
            <person name="Lazzaro B.P."/>
            <person name="Lee S.J."/>
            <person name="Levesque L."/>
            <person name="Li R."/>
            <person name="Lin C.F."/>
            <person name="Lin M.F."/>
            <person name="Lindblad-Toh K."/>
            <person name="Llopart A."/>
            <person name="Long M."/>
            <person name="Low L."/>
            <person name="Lozovsky E."/>
            <person name="Lu J."/>
            <person name="Luo M."/>
            <person name="Machado C.A."/>
            <person name="Makalowski W."/>
            <person name="Marzo M."/>
            <person name="Matsuda M."/>
            <person name="Matzkin L."/>
            <person name="McAllister B."/>
            <person name="McBride C.S."/>
            <person name="McKernan B."/>
            <person name="McKernan K."/>
            <person name="Mendez-Lago M."/>
            <person name="Minx P."/>
            <person name="Mollenhauer M.U."/>
            <person name="Montooth K."/>
            <person name="Mount S.M."/>
            <person name="Mu X."/>
            <person name="Myers E."/>
            <person name="Negre B."/>
            <person name="Newfeld S."/>
            <person name="Nielsen R."/>
            <person name="Noor M.A."/>
            <person name="O'Grady P."/>
            <person name="Pachter L."/>
            <person name="Papaceit M."/>
            <person name="Parisi M.J."/>
            <person name="Parisi M."/>
            <person name="Parts L."/>
            <person name="Pedersen J.S."/>
            <person name="Pesole G."/>
            <person name="Phillippy A.M."/>
            <person name="Ponting C.P."/>
            <person name="Pop M."/>
            <person name="Porcelli D."/>
            <person name="Powell J.R."/>
            <person name="Prohaska S."/>
            <person name="Pruitt K."/>
            <person name="Puig M."/>
            <person name="Quesneville H."/>
            <person name="Ram K.R."/>
            <person name="Rand D."/>
            <person name="Rasmussen M.D."/>
            <person name="Reed L.K."/>
            <person name="Reenan R."/>
            <person name="Reily A."/>
            <person name="Remington K.A."/>
            <person name="Rieger T.T."/>
            <person name="Ritchie M.G."/>
            <person name="Robin C."/>
            <person name="Rogers Y.H."/>
            <person name="Rohde C."/>
            <person name="Rozas J."/>
            <person name="Rubenfield M.J."/>
            <person name="Ruiz A."/>
            <person name="Russo S."/>
            <person name="Salzberg S.L."/>
            <person name="Sanchez-Gracia A."/>
            <person name="Saranga D.J."/>
            <person name="Sato H."/>
            <person name="Schaeffer S.W."/>
            <person name="Schatz M.C."/>
            <person name="Schlenke T."/>
            <person name="Schwartz R."/>
            <person name="Segarra C."/>
            <person name="Singh R.S."/>
            <person name="Sirot L."/>
            <person name="Sirota M."/>
            <person name="Sisneros N.B."/>
            <person name="Smith C.D."/>
            <person name="Smith T.F."/>
            <person name="Spieth J."/>
            <person name="Stage D.E."/>
            <person name="Stark A."/>
            <person name="Stephan W."/>
            <person name="Strausberg R.L."/>
            <person name="Strempel S."/>
            <person name="Sturgill D."/>
            <person name="Sutton G."/>
            <person name="Sutton G.G."/>
            <person name="Tao W."/>
            <person name="Teichmann S."/>
            <person name="Tobari Y.N."/>
            <person name="Tomimura Y."/>
            <person name="Tsolas J.M."/>
            <person name="Valente V.L."/>
            <person name="Venter E."/>
            <person name="Venter J.C."/>
            <person name="Vicario S."/>
            <person name="Vieira F.G."/>
            <person name="Vilella A.J."/>
            <person name="Villasante A."/>
            <person name="Walenz B."/>
            <person name="Wang J."/>
            <person name="Wasserman M."/>
            <person name="Watts T."/>
            <person name="Wilson D."/>
            <person name="Wilson R.K."/>
            <person name="Wing R.A."/>
            <person name="Wolfner M.F."/>
            <person name="Wong A."/>
            <person name="Wong G.K."/>
            <person name="Wu C.I."/>
            <person name="Wu G."/>
            <person name="Yamamoto D."/>
            <person name="Yang H.P."/>
            <person name="Yang S.P."/>
            <person name="Yorke J.A."/>
            <person name="Yoshida K."/>
            <person name="Zdobnov E."/>
            <person name="Zhang P."/>
            <person name="Zhang Y."/>
            <person name="Zimin A.V."/>
            <person name="Baldwin J."/>
            <person name="Abdouelleil A."/>
            <person name="Abdulkadir J."/>
            <person name="Abebe A."/>
            <person name="Abera B."/>
            <person name="Abreu J."/>
            <person name="Acer S.C."/>
            <person name="Aftuck L."/>
            <person name="Alexander A."/>
            <person name="An P."/>
            <person name="Anderson E."/>
            <person name="Anderson S."/>
            <person name="Arachi H."/>
            <person name="Azer M."/>
            <person name="Bachantsang P."/>
            <person name="Barry A."/>
            <person name="Bayul T."/>
            <person name="Berlin A."/>
            <person name="Bessette D."/>
            <person name="Bloom T."/>
            <person name="Blye J."/>
            <person name="Boguslavskiy L."/>
            <person name="Bonnet C."/>
            <person name="Boukhgalter B."/>
            <person name="Bourzgui I."/>
            <person name="Brown A."/>
            <person name="Cahill P."/>
            <person name="Channer S."/>
            <person name="Cheshatsang Y."/>
            <person name="Chuda L."/>
            <person name="Citroen M."/>
            <person name="Collymore A."/>
            <person name="Cooke P."/>
            <person name="Costello M."/>
            <person name="D'Aco K."/>
            <person name="Daza R."/>
            <person name="De Haan G."/>
            <person name="DeGray S."/>
            <person name="DeMaso C."/>
            <person name="Dhargay N."/>
            <person name="Dooley K."/>
            <person name="Dooley E."/>
            <person name="Doricent M."/>
            <person name="Dorje P."/>
            <person name="Dorjee K."/>
            <person name="Dupes A."/>
            <person name="Elong R."/>
            <person name="Falk J."/>
            <person name="Farina A."/>
            <person name="Faro S."/>
            <person name="Ferguson D."/>
            <person name="Fisher S."/>
            <person name="Foley C.D."/>
            <person name="Franke A."/>
            <person name="Friedrich D."/>
            <person name="Gadbois L."/>
            <person name="Gearin G."/>
            <person name="Gearin C.R."/>
            <person name="Giannoukos G."/>
            <person name="Goode T."/>
            <person name="Graham J."/>
            <person name="Grandbois E."/>
            <person name="Grewal S."/>
            <person name="Gyaltsen K."/>
            <person name="Hafez N."/>
            <person name="Hagos B."/>
            <person name="Hall J."/>
            <person name="Henson C."/>
            <person name="Hollinger A."/>
            <person name="Honan T."/>
            <person name="Huard M.D."/>
            <person name="Hughes L."/>
            <person name="Hurhula B."/>
            <person name="Husby M.E."/>
            <person name="Kamat A."/>
            <person name="Kanga B."/>
            <person name="Kashin S."/>
            <person name="Khazanovich D."/>
            <person name="Kisner P."/>
            <person name="Lance K."/>
            <person name="Lara M."/>
            <person name="Lee W."/>
            <person name="Lennon N."/>
            <person name="Letendre F."/>
            <person name="LeVine R."/>
            <person name="Lipovsky A."/>
            <person name="Liu X."/>
            <person name="Liu J."/>
            <person name="Liu S."/>
            <person name="Lokyitsang T."/>
            <person name="Lokyitsang Y."/>
            <person name="Lubonja R."/>
            <person name="Lui A."/>
            <person name="MacDonald P."/>
            <person name="Magnisalis V."/>
            <person name="Maru K."/>
            <person name="Matthews C."/>
            <person name="McCusker W."/>
            <person name="McDonough S."/>
            <person name="Mehta T."/>
            <person name="Meldrim J."/>
            <person name="Meneus L."/>
            <person name="Mihai O."/>
            <person name="Mihalev A."/>
            <person name="Mihova T."/>
            <person name="Mittelman R."/>
            <person name="Mlenga V."/>
            <person name="Montmayeur A."/>
            <person name="Mulrain L."/>
            <person name="Navidi A."/>
            <person name="Naylor J."/>
            <person name="Negash T."/>
            <person name="Nguyen T."/>
            <person name="Nguyen N."/>
            <person name="Nicol R."/>
            <person name="Norbu C."/>
            <person name="Norbu N."/>
            <person name="Novod N."/>
            <person name="O'Neill B."/>
            <person name="Osman S."/>
            <person name="Markiewicz E."/>
            <person name="Oyono O.L."/>
            <person name="Patti C."/>
            <person name="Phunkhang P."/>
            <person name="Pierre F."/>
            <person name="Priest M."/>
            <person name="Raghuraman S."/>
            <person name="Rege F."/>
            <person name="Reyes R."/>
            <person name="Rise C."/>
            <person name="Rogov P."/>
            <person name="Ross K."/>
            <person name="Ryan E."/>
            <person name="Settipalli S."/>
            <person name="Shea T."/>
            <person name="Sherpa N."/>
            <person name="Shi L."/>
            <person name="Shih D."/>
            <person name="Sparrow T."/>
            <person name="Spaulding J."/>
            <person name="Stalker J."/>
            <person name="Stange-Thomann N."/>
            <person name="Stavropoulos S."/>
            <person name="Stone C."/>
            <person name="Strader C."/>
            <person name="Tesfaye S."/>
            <person name="Thomson T."/>
            <person name="Thoulutsang Y."/>
            <person name="Thoulutsang D."/>
            <person name="Topham K."/>
            <person name="Topping I."/>
            <person name="Tsamla T."/>
            <person name="Vassiliev H."/>
            <person name="Vo A."/>
            <person name="Wangchuk T."/>
            <person name="Wangdi T."/>
            <person name="Weiand M."/>
            <person name="Wilkinson J."/>
            <person name="Wilson A."/>
            <person name="Yadav S."/>
            <person name="Young G."/>
            <person name="Yu Q."/>
            <person name="Zembek L."/>
            <person name="Zhong D."/>
            <person name="Zimmer A."/>
            <person name="Zwirko Z."/>
            <person name="Jaffe D.B."/>
            <person name="Alvarez P."/>
            <person name="Brockman W."/>
            <person name="Butler J."/>
            <person name="Chin C."/>
            <person name="Gnerre S."/>
            <person name="Grabherr M."/>
            <person name="Kleber M."/>
            <person name="Mauceli E."/>
            <person name="MacCallum I."/>
        </authorList>
    </citation>
    <scope>NUCLEOTIDE SEQUENCE [LARGE SCALE GENOMIC DNA]</scope>
    <source>
        <strain evidence="4">Mixed</strain>
        <strain evidence="6">mosaic</strain>
    </source>
</reference>
<evidence type="ECO:0000313" key="4">
    <source>
        <dbReference type="EMBL" id="EDX04797.1"/>
    </source>
</evidence>
<gene>
    <name evidence="4" type="primary">Dsim\GD23830</name>
    <name evidence="4" type="ORF">Dsim_GD23830</name>
    <name evidence="5" type="ORF">Dsimw501_GD23830</name>
</gene>
<dbReference type="HOGENOM" id="CLU_1442491_0_0_1"/>
<accession>B4Q3S2</accession>
<evidence type="ECO:0000313" key="6">
    <source>
        <dbReference type="Proteomes" id="UP000000304"/>
    </source>
</evidence>
<feature type="compositionally biased region" description="Polar residues" evidence="2">
    <location>
        <begin position="89"/>
        <end position="103"/>
    </location>
</feature>
<reference evidence="5" key="3">
    <citation type="journal article" date="2013" name="Genome Res.">
        <title>A second-generation assembly of the Drosophila simulans genome provides new insights into patterns of lineage-specific divergence.</title>
        <authorList>
            <person name="Hu T.T."/>
            <person name="Eisen M.B."/>
            <person name="Thornton K.R."/>
            <person name="Andolfatto P."/>
        </authorList>
    </citation>
    <scope>NUCLEOTIDE SEQUENCE [LARGE SCALE GENOMIC DNA]</scope>
    <source>
        <strain evidence="5">W501</strain>
    </source>
</reference>
<proteinExistence type="predicted"/>
<name>B4Q3S2_DROSI</name>
<sequence length="182" mass="20714">MAIIVLAVILVLSQGIQSQDNISLDPLEKLNDVVTSRLKERLEAATPADFPGQYKRLQQAADLPLFQLDEKIMAYNELNLLQRADISSGSTSEPVIRNGTSSEDGPALRQGTYTQIEKQILRLLRRLGIYDRFTVRVFKAIFSDEEQLKKLKKKLDELGKKDKDTDKDNDKDLLWAHIIDLF</sequence>
<keyword evidence="6" id="KW-1185">Reference proteome</keyword>
<reference evidence="5" key="4">
    <citation type="submission" date="2014-06" db="EMBL/GenBank/DDBJ databases">
        <authorList>
            <person name="Hu T."/>
            <person name="Eisen M.B."/>
            <person name="Thornton K.R."/>
            <person name="Andolfatto P."/>
        </authorList>
    </citation>
    <scope>NUCLEOTIDE SEQUENCE</scope>
    <source>
        <strain evidence="5">W501</strain>
    </source>
</reference>
<dbReference type="AlphaFoldDB" id="B4Q3S2"/>
<keyword evidence="1" id="KW-0175">Coiled coil</keyword>
<dbReference type="OMA" id="WDFIFGL"/>
<dbReference type="Proteomes" id="UP000035880">
    <property type="component" value="Chromosome 2L"/>
</dbReference>
<feature type="region of interest" description="Disordered" evidence="2">
    <location>
        <begin position="89"/>
        <end position="109"/>
    </location>
</feature>
<feature type="signal peptide" evidence="3">
    <location>
        <begin position="1"/>
        <end position="18"/>
    </location>
</feature>
<organism evidence="4 6">
    <name type="scientific">Drosophila simulans</name>
    <name type="common">Fruit fly</name>
    <dbReference type="NCBI Taxonomy" id="7240"/>
    <lineage>
        <taxon>Eukaryota</taxon>
        <taxon>Metazoa</taxon>
        <taxon>Ecdysozoa</taxon>
        <taxon>Arthropoda</taxon>
        <taxon>Hexapoda</taxon>
        <taxon>Insecta</taxon>
        <taxon>Pterygota</taxon>
        <taxon>Neoptera</taxon>
        <taxon>Endopterygota</taxon>
        <taxon>Diptera</taxon>
        <taxon>Brachycera</taxon>
        <taxon>Muscomorpha</taxon>
        <taxon>Ephydroidea</taxon>
        <taxon>Drosophilidae</taxon>
        <taxon>Drosophila</taxon>
        <taxon>Sophophora</taxon>
    </lineage>
</organism>
<keyword evidence="3" id="KW-0732">Signal</keyword>
<dbReference type="Proteomes" id="UP000000304">
    <property type="component" value="Chromosome 2L"/>
</dbReference>